<protein>
    <submittedName>
        <fullName evidence="1">Uncharacterized protein</fullName>
    </submittedName>
</protein>
<feature type="non-terminal residue" evidence="1">
    <location>
        <position position="1"/>
    </location>
</feature>
<reference evidence="1 2" key="1">
    <citation type="submission" date="2021-05" db="EMBL/GenBank/DDBJ databases">
        <title>Genome Assembly of Synthetic Allotetraploid Brassica napus Reveals Homoeologous Exchanges between Subgenomes.</title>
        <authorList>
            <person name="Davis J.T."/>
        </authorList>
    </citation>
    <scope>NUCLEOTIDE SEQUENCE [LARGE SCALE GENOMIC DNA]</scope>
    <source>
        <strain evidence="2">cv. Da-Ae</strain>
        <tissue evidence="1">Seedling</tissue>
    </source>
</reference>
<organism evidence="1 2">
    <name type="scientific">Brassica napus</name>
    <name type="common">Rape</name>
    <dbReference type="NCBI Taxonomy" id="3708"/>
    <lineage>
        <taxon>Eukaryota</taxon>
        <taxon>Viridiplantae</taxon>
        <taxon>Streptophyta</taxon>
        <taxon>Embryophyta</taxon>
        <taxon>Tracheophyta</taxon>
        <taxon>Spermatophyta</taxon>
        <taxon>Magnoliopsida</taxon>
        <taxon>eudicotyledons</taxon>
        <taxon>Gunneridae</taxon>
        <taxon>Pentapetalae</taxon>
        <taxon>rosids</taxon>
        <taxon>malvids</taxon>
        <taxon>Brassicales</taxon>
        <taxon>Brassicaceae</taxon>
        <taxon>Brassiceae</taxon>
        <taxon>Brassica</taxon>
    </lineage>
</organism>
<evidence type="ECO:0000313" key="2">
    <source>
        <dbReference type="Proteomes" id="UP000824890"/>
    </source>
</evidence>
<keyword evidence="2" id="KW-1185">Reference proteome</keyword>
<name>A0ABQ7Y4P1_BRANA</name>
<sequence>TCKPFVEEELHLRQMRKHRLGCTPPMLVRDEKSLCLKIRCLGSRSTLLVDERYIFAYLAERRGALKQSDHVYSQ</sequence>
<accession>A0ABQ7Y4P1</accession>
<comment type="caution">
    <text evidence="1">The sequence shown here is derived from an EMBL/GenBank/DDBJ whole genome shotgun (WGS) entry which is preliminary data.</text>
</comment>
<gene>
    <name evidence="1" type="ORF">HID58_080363</name>
</gene>
<evidence type="ECO:0000313" key="1">
    <source>
        <dbReference type="EMBL" id="KAH0863152.1"/>
    </source>
</evidence>
<proteinExistence type="predicted"/>
<dbReference type="Proteomes" id="UP000824890">
    <property type="component" value="Unassembled WGS sequence"/>
</dbReference>
<dbReference type="EMBL" id="JAGKQM010000018">
    <property type="protein sequence ID" value="KAH0863152.1"/>
    <property type="molecule type" value="Genomic_DNA"/>
</dbReference>